<dbReference type="AlphaFoldDB" id="A0A2Z3HTS0"/>
<dbReference type="PANTHER" id="PTHR43639">
    <property type="entry name" value="OXIDOREDUCTASE, SHORT-CHAIN DEHYDROGENASE/REDUCTASE FAMILY (AFU_ORTHOLOGUE AFUA_5G02870)"/>
    <property type="match status" value="1"/>
</dbReference>
<gene>
    <name evidence="3" type="ORF">HYN04_02735</name>
</gene>
<protein>
    <submittedName>
        <fullName evidence="3">Short chain dehydrogenase</fullName>
    </submittedName>
</protein>
<reference evidence="4" key="1">
    <citation type="submission" date="2018-05" db="EMBL/GenBank/DDBJ databases">
        <title>Genome sequencing of Phenylobacterium sp. HYN0004.</title>
        <authorList>
            <person name="Yi H."/>
            <person name="Baek C."/>
        </authorList>
    </citation>
    <scope>NUCLEOTIDE SEQUENCE [LARGE SCALE GENOMIC DNA]</scope>
    <source>
        <strain evidence="4">HYN0004</strain>
    </source>
</reference>
<sequence>MPRSERGTALVTGGPRRIGRELVRACATAGYDVAVHCRREDDDARAAVAEVRALGRESAAFACDLADEGAVSGLVARVVAELGPVTLLVNCASLFRNDAFHQLERNSWDEHLDINLRAPLVLSRDMAAQGLQGQIVHILDQRVLAPGPDYFSYTLSKAALWSATRMMAIDLAPRIRVNAIGPGPVLANPDQSPADFEAEAASTPLGRAVDPADIGRALTYLIGATSVTGQMIAVDGGQHLD</sequence>
<evidence type="ECO:0000313" key="4">
    <source>
        <dbReference type="Proteomes" id="UP000247763"/>
    </source>
</evidence>
<evidence type="ECO:0000256" key="1">
    <source>
        <dbReference type="ARBA" id="ARBA00006484"/>
    </source>
</evidence>
<dbReference type="InterPro" id="IPR002347">
    <property type="entry name" value="SDR_fam"/>
</dbReference>
<name>A0A2Z3HTS0_9CAUL</name>
<dbReference type="SUPFAM" id="SSF51735">
    <property type="entry name" value="NAD(P)-binding Rossmann-fold domains"/>
    <property type="match status" value="1"/>
</dbReference>
<dbReference type="Gene3D" id="3.40.50.720">
    <property type="entry name" value="NAD(P)-binding Rossmann-like Domain"/>
    <property type="match status" value="1"/>
</dbReference>
<dbReference type="NCBIfam" id="NF006597">
    <property type="entry name" value="PRK09134.1"/>
    <property type="match status" value="1"/>
</dbReference>
<dbReference type="EMBL" id="CP029479">
    <property type="protein sequence ID" value="AWM76771.1"/>
    <property type="molecule type" value="Genomic_DNA"/>
</dbReference>
<comment type="similarity">
    <text evidence="1">Belongs to the short-chain dehydrogenases/reductases (SDR) family.</text>
</comment>
<evidence type="ECO:0000256" key="2">
    <source>
        <dbReference type="ARBA" id="ARBA00023002"/>
    </source>
</evidence>
<dbReference type="PANTHER" id="PTHR43639:SF1">
    <property type="entry name" value="SHORT-CHAIN DEHYDROGENASE_REDUCTASE FAMILY PROTEIN"/>
    <property type="match status" value="1"/>
</dbReference>
<accession>A0A2Z3HTS0</accession>
<evidence type="ECO:0000313" key="3">
    <source>
        <dbReference type="EMBL" id="AWM76771.1"/>
    </source>
</evidence>
<dbReference type="Pfam" id="PF13561">
    <property type="entry name" value="adh_short_C2"/>
    <property type="match status" value="1"/>
</dbReference>
<dbReference type="InterPro" id="IPR036291">
    <property type="entry name" value="NAD(P)-bd_dom_sf"/>
</dbReference>
<dbReference type="KEGG" id="phb:HYN04_02735"/>
<proteinExistence type="inferred from homology"/>
<dbReference type="GO" id="GO:0016491">
    <property type="term" value="F:oxidoreductase activity"/>
    <property type="evidence" value="ECO:0007669"/>
    <property type="project" value="UniProtKB-KW"/>
</dbReference>
<dbReference type="RefSeq" id="WP_110449340.1">
    <property type="nucleotide sequence ID" value="NZ_CP029479.1"/>
</dbReference>
<keyword evidence="4" id="KW-1185">Reference proteome</keyword>
<keyword evidence="2" id="KW-0560">Oxidoreductase</keyword>
<dbReference type="PRINTS" id="PR00081">
    <property type="entry name" value="GDHRDH"/>
</dbReference>
<organism evidence="3 4">
    <name type="scientific">Phenylobacterium parvum</name>
    <dbReference type="NCBI Taxonomy" id="2201350"/>
    <lineage>
        <taxon>Bacteria</taxon>
        <taxon>Pseudomonadati</taxon>
        <taxon>Pseudomonadota</taxon>
        <taxon>Alphaproteobacteria</taxon>
        <taxon>Caulobacterales</taxon>
        <taxon>Caulobacteraceae</taxon>
        <taxon>Phenylobacterium</taxon>
    </lineage>
</organism>
<dbReference type="Proteomes" id="UP000247763">
    <property type="component" value="Chromosome"/>
</dbReference>
<dbReference type="OrthoDB" id="9786360at2"/>